<gene>
    <name evidence="2" type="ORF">GCK72_016985</name>
</gene>
<reference evidence="2 3" key="1">
    <citation type="submission" date="2019-12" db="EMBL/GenBank/DDBJ databases">
        <title>Chromosome-level assembly of the Caenorhabditis remanei genome.</title>
        <authorList>
            <person name="Teterina A.A."/>
            <person name="Willis J.H."/>
            <person name="Phillips P.C."/>
        </authorList>
    </citation>
    <scope>NUCLEOTIDE SEQUENCE [LARGE SCALE GENOMIC DNA]</scope>
    <source>
        <strain evidence="2 3">PX506</strain>
        <tissue evidence="2">Whole organism</tissue>
    </source>
</reference>
<dbReference type="KEGG" id="crq:GCK72_016985"/>
<dbReference type="EMBL" id="WUAV01000005">
    <property type="protein sequence ID" value="KAF1750435.1"/>
    <property type="molecule type" value="Genomic_DNA"/>
</dbReference>
<organism evidence="2 3">
    <name type="scientific">Caenorhabditis remanei</name>
    <name type="common">Caenorhabditis vulgaris</name>
    <dbReference type="NCBI Taxonomy" id="31234"/>
    <lineage>
        <taxon>Eukaryota</taxon>
        <taxon>Metazoa</taxon>
        <taxon>Ecdysozoa</taxon>
        <taxon>Nematoda</taxon>
        <taxon>Chromadorea</taxon>
        <taxon>Rhabditida</taxon>
        <taxon>Rhabditina</taxon>
        <taxon>Rhabditomorpha</taxon>
        <taxon>Rhabditoidea</taxon>
        <taxon>Rhabditidae</taxon>
        <taxon>Peloderinae</taxon>
        <taxon>Caenorhabditis</taxon>
    </lineage>
</organism>
<name>A0A6A5G6Z2_CAERE</name>
<proteinExistence type="predicted"/>
<evidence type="ECO:0000313" key="3">
    <source>
        <dbReference type="Proteomes" id="UP000483820"/>
    </source>
</evidence>
<dbReference type="Proteomes" id="UP000483820">
    <property type="component" value="Chromosome V"/>
</dbReference>
<evidence type="ECO:0000256" key="1">
    <source>
        <dbReference type="SAM" id="MobiDB-lite"/>
    </source>
</evidence>
<sequence length="89" mass="9956">MDRGASGESRDQWVREVSGEESKARYSHYDLNDADEQGESAGVDEWVDVFSEGVVFIWDDGGGVGDDEAFGRVAEARRTHHHRRNGEDT</sequence>
<dbReference type="CTD" id="78776445"/>
<dbReference type="AlphaFoldDB" id="A0A6A5G6Z2"/>
<evidence type="ECO:0000313" key="2">
    <source>
        <dbReference type="EMBL" id="KAF1750435.1"/>
    </source>
</evidence>
<dbReference type="GeneID" id="78776445"/>
<protein>
    <submittedName>
        <fullName evidence="2">Uncharacterized protein</fullName>
    </submittedName>
</protein>
<dbReference type="RefSeq" id="XP_053580724.1">
    <property type="nucleotide sequence ID" value="XM_053731811.1"/>
</dbReference>
<accession>A0A6A5G6Z2</accession>
<feature type="region of interest" description="Disordered" evidence="1">
    <location>
        <begin position="1"/>
        <end position="28"/>
    </location>
</feature>
<comment type="caution">
    <text evidence="2">The sequence shown here is derived from an EMBL/GenBank/DDBJ whole genome shotgun (WGS) entry which is preliminary data.</text>
</comment>